<dbReference type="InterPro" id="IPR038293">
    <property type="entry name" value="ATPase_inh_sub_z_sf"/>
</dbReference>
<dbReference type="InterPro" id="IPR009945">
    <property type="entry name" value="ATPase_inh_sub_z"/>
</dbReference>
<dbReference type="EMBL" id="WIOL01000007">
    <property type="protein sequence ID" value="MQT18484.1"/>
    <property type="molecule type" value="Genomic_DNA"/>
</dbReference>
<dbReference type="OrthoDB" id="9810387at2"/>
<gene>
    <name evidence="1" type="ORF">F3168_14615</name>
</gene>
<comment type="caution">
    <text evidence="1">The sequence shown here is derived from an EMBL/GenBank/DDBJ whole genome shotgun (WGS) entry which is preliminary data.</text>
</comment>
<dbReference type="AlphaFoldDB" id="A0A7C9KPG1"/>
<dbReference type="Proteomes" id="UP000481327">
    <property type="component" value="Unassembled WGS sequence"/>
</dbReference>
<dbReference type="Pfam" id="PF07345">
    <property type="entry name" value="ATPaseInh_sub_z"/>
    <property type="match status" value="1"/>
</dbReference>
<sequence length="105" mass="11377">MTTFDDRQTAFENKFAHDADLQFKVAARRDKLVGLWAATQLGHDGEAADAYARSIVIADLEEAGDEDVVRKLVADLAGAGIDEAAIRAQLALAATEARRQIMDSM</sequence>
<dbReference type="PIRSF" id="PIRSF031780">
    <property type="entry name" value="UCP031780"/>
    <property type="match status" value="1"/>
</dbReference>
<protein>
    <submittedName>
        <fullName evidence="1">DUF1476 family protein</fullName>
    </submittedName>
</protein>
<reference evidence="1 2" key="1">
    <citation type="submission" date="2019-09" db="EMBL/GenBank/DDBJ databases">
        <title>Polymorphobacter sp. isolated from a lake in China.</title>
        <authorList>
            <person name="Liu Z."/>
        </authorList>
    </citation>
    <scope>NUCLEOTIDE SEQUENCE [LARGE SCALE GENOMIC DNA]</scope>
    <source>
        <strain evidence="1 2">D40P</strain>
    </source>
</reference>
<proteinExistence type="predicted"/>
<accession>A0A7C9KPG1</accession>
<keyword evidence="2" id="KW-1185">Reference proteome</keyword>
<evidence type="ECO:0000313" key="2">
    <source>
        <dbReference type="Proteomes" id="UP000481327"/>
    </source>
</evidence>
<evidence type="ECO:0000313" key="1">
    <source>
        <dbReference type="EMBL" id="MQT18484.1"/>
    </source>
</evidence>
<dbReference type="Gene3D" id="1.10.790.20">
    <property type="entry name" value="Domain of unknown function DUF1476"/>
    <property type="match status" value="1"/>
</dbReference>
<organism evidence="1 2">
    <name type="scientific">Sandarakinorhabdus fusca</name>
    <dbReference type="NCBI Taxonomy" id="1439888"/>
    <lineage>
        <taxon>Bacteria</taxon>
        <taxon>Pseudomonadati</taxon>
        <taxon>Pseudomonadota</taxon>
        <taxon>Alphaproteobacteria</taxon>
        <taxon>Sphingomonadales</taxon>
        <taxon>Sphingosinicellaceae</taxon>
        <taxon>Sandarakinorhabdus</taxon>
    </lineage>
</organism>
<name>A0A7C9KPG1_9SPHN</name>
<dbReference type="RefSeq" id="WP_152578953.1">
    <property type="nucleotide sequence ID" value="NZ_JAATJI010000001.1"/>
</dbReference>